<dbReference type="PANTHER" id="PTHR46696">
    <property type="entry name" value="P450, PUTATIVE (EUROFUNG)-RELATED"/>
    <property type="match status" value="1"/>
</dbReference>
<dbReference type="GO" id="GO:0008395">
    <property type="term" value="F:steroid hydroxylase activity"/>
    <property type="evidence" value="ECO:0007669"/>
    <property type="project" value="TreeGrafter"/>
</dbReference>
<sequence length="414" mass="45439">MTVTGQADHSGAESDFNPMVNPHQEDPHPFYRRARTRSVMFSPSVDAYLVCRYTDVHAVLDDPETFSARLAFPFIYDNPPEVVAELRAGGVPEQRRLVDEDSPRHRQIRALIDVGFSAQRIRSLMPVVWRRAEELVDRFTGGTADLVAEYAGPYVQGIINAVIGFPVEAAERVETSTLDSFTLSNPAAPVEAKIDAARRLGEFTRYLQALVDARRAAPRDDLISVLVHGADGIPGLAQDGAVHGIIRGTRIAGFPTTRDAITATTLLALQNPAVHEGILREPTQTIIKATEEALRRNPPNRGVFRVTTREVELGGTRLPQGARVLVLFDSANRDDTVFPDADAVVLGRPNVHDHVSFGRGLHACPGAPVARAEIQVALRTLFGRLPGLRLADGFEPTYRAIHLVRGLESLRVQW</sequence>
<dbReference type="Gene3D" id="1.10.630.10">
    <property type="entry name" value="Cytochrome P450"/>
    <property type="match status" value="1"/>
</dbReference>
<dbReference type="InterPro" id="IPR036396">
    <property type="entry name" value="Cyt_P450_sf"/>
</dbReference>
<dbReference type="GO" id="GO:0005506">
    <property type="term" value="F:iron ion binding"/>
    <property type="evidence" value="ECO:0007669"/>
    <property type="project" value="InterPro"/>
</dbReference>
<dbReference type="AlphaFoldDB" id="A0A4R7VHN6"/>
<keyword evidence="2" id="KW-0503">Monooxygenase</keyword>
<dbReference type="EMBL" id="SOCP01000008">
    <property type="protein sequence ID" value="TDV48667.1"/>
    <property type="molecule type" value="Genomic_DNA"/>
</dbReference>
<evidence type="ECO:0000256" key="2">
    <source>
        <dbReference type="RuleBase" id="RU000461"/>
    </source>
</evidence>
<dbReference type="OrthoDB" id="3807506at2"/>
<evidence type="ECO:0000256" key="3">
    <source>
        <dbReference type="SAM" id="MobiDB-lite"/>
    </source>
</evidence>
<keyword evidence="2" id="KW-0408">Iron</keyword>
<comment type="similarity">
    <text evidence="1 2">Belongs to the cytochrome P450 family.</text>
</comment>
<dbReference type="GO" id="GO:0036199">
    <property type="term" value="F:cholest-4-en-3-one 26-monooxygenase activity"/>
    <property type="evidence" value="ECO:0007669"/>
    <property type="project" value="TreeGrafter"/>
</dbReference>
<dbReference type="PRINTS" id="PR00359">
    <property type="entry name" value="BP450"/>
</dbReference>
<keyword evidence="5" id="KW-1185">Reference proteome</keyword>
<keyword evidence="2" id="KW-0479">Metal-binding</keyword>
<dbReference type="PROSITE" id="PS00086">
    <property type="entry name" value="CYTOCHROME_P450"/>
    <property type="match status" value="1"/>
</dbReference>
<accession>A0A4R7VHN6</accession>
<dbReference type="PANTHER" id="PTHR46696:SF4">
    <property type="entry name" value="BIOTIN BIOSYNTHESIS CYTOCHROME P450"/>
    <property type="match status" value="1"/>
</dbReference>
<dbReference type="Pfam" id="PF00067">
    <property type="entry name" value="p450"/>
    <property type="match status" value="1"/>
</dbReference>
<gene>
    <name evidence="4" type="ORF">CLV71_10827</name>
</gene>
<evidence type="ECO:0000313" key="5">
    <source>
        <dbReference type="Proteomes" id="UP000294927"/>
    </source>
</evidence>
<dbReference type="InterPro" id="IPR001128">
    <property type="entry name" value="Cyt_P450"/>
</dbReference>
<protein>
    <submittedName>
        <fullName evidence="4">Cytochrome P450</fullName>
    </submittedName>
</protein>
<dbReference type="GO" id="GO:0006707">
    <property type="term" value="P:cholesterol catabolic process"/>
    <property type="evidence" value="ECO:0007669"/>
    <property type="project" value="TreeGrafter"/>
</dbReference>
<evidence type="ECO:0000313" key="4">
    <source>
        <dbReference type="EMBL" id="TDV48667.1"/>
    </source>
</evidence>
<name>A0A4R7VHN6_9PSEU</name>
<organism evidence="4 5">
    <name type="scientific">Actinophytocola oryzae</name>
    <dbReference type="NCBI Taxonomy" id="502181"/>
    <lineage>
        <taxon>Bacteria</taxon>
        <taxon>Bacillati</taxon>
        <taxon>Actinomycetota</taxon>
        <taxon>Actinomycetes</taxon>
        <taxon>Pseudonocardiales</taxon>
        <taxon>Pseudonocardiaceae</taxon>
    </lineage>
</organism>
<evidence type="ECO:0000256" key="1">
    <source>
        <dbReference type="ARBA" id="ARBA00010617"/>
    </source>
</evidence>
<dbReference type="Proteomes" id="UP000294927">
    <property type="component" value="Unassembled WGS sequence"/>
</dbReference>
<feature type="region of interest" description="Disordered" evidence="3">
    <location>
        <begin position="1"/>
        <end position="29"/>
    </location>
</feature>
<proteinExistence type="inferred from homology"/>
<keyword evidence="2" id="KW-0349">Heme</keyword>
<dbReference type="InterPro" id="IPR017972">
    <property type="entry name" value="Cyt_P450_CS"/>
</dbReference>
<dbReference type="RefSeq" id="WP_133904724.1">
    <property type="nucleotide sequence ID" value="NZ_SOCP01000008.1"/>
</dbReference>
<reference evidence="4 5" key="1">
    <citation type="submission" date="2019-03" db="EMBL/GenBank/DDBJ databases">
        <title>Genomic Encyclopedia of Archaeal and Bacterial Type Strains, Phase II (KMG-II): from individual species to whole genera.</title>
        <authorList>
            <person name="Goeker M."/>
        </authorList>
    </citation>
    <scope>NUCLEOTIDE SEQUENCE [LARGE SCALE GENOMIC DNA]</scope>
    <source>
        <strain evidence="4 5">DSM 45499</strain>
    </source>
</reference>
<dbReference type="SUPFAM" id="SSF48264">
    <property type="entry name" value="Cytochrome P450"/>
    <property type="match status" value="1"/>
</dbReference>
<dbReference type="InterPro" id="IPR002397">
    <property type="entry name" value="Cyt_P450_B"/>
</dbReference>
<dbReference type="GO" id="GO:0020037">
    <property type="term" value="F:heme binding"/>
    <property type="evidence" value="ECO:0007669"/>
    <property type="project" value="InterPro"/>
</dbReference>
<comment type="caution">
    <text evidence="4">The sequence shown here is derived from an EMBL/GenBank/DDBJ whole genome shotgun (WGS) entry which is preliminary data.</text>
</comment>
<keyword evidence="2" id="KW-0560">Oxidoreductase</keyword>